<evidence type="ECO:0000256" key="4">
    <source>
        <dbReference type="ARBA" id="ARBA00022729"/>
    </source>
</evidence>
<evidence type="ECO:0000256" key="2">
    <source>
        <dbReference type="ARBA" id="ARBA00022505"/>
    </source>
</evidence>
<dbReference type="RefSeq" id="WP_223248477.1">
    <property type="nucleotide sequence ID" value="NZ_BHVT01000076.1"/>
</dbReference>
<evidence type="ECO:0000256" key="5">
    <source>
        <dbReference type="ARBA" id="ARBA00062515"/>
    </source>
</evidence>
<organism evidence="8 9">
    <name type="scientific">Sulfurirhabdus autotrophica</name>
    <dbReference type="NCBI Taxonomy" id="1706046"/>
    <lineage>
        <taxon>Bacteria</taxon>
        <taxon>Pseudomonadati</taxon>
        <taxon>Pseudomonadota</taxon>
        <taxon>Betaproteobacteria</taxon>
        <taxon>Nitrosomonadales</taxon>
        <taxon>Sulfuricellaceae</taxon>
        <taxon>Sulfurirhabdus</taxon>
    </lineage>
</organism>
<dbReference type="PANTHER" id="PTHR30632:SF14">
    <property type="entry name" value="TUNGSTATE_MOLYBDATE_CHROMATE-BINDING PROTEIN MODA"/>
    <property type="match status" value="1"/>
</dbReference>
<dbReference type="NCBIfam" id="TIGR01256">
    <property type="entry name" value="modA"/>
    <property type="match status" value="1"/>
</dbReference>
<dbReference type="GO" id="GO:1901359">
    <property type="term" value="F:tungstate binding"/>
    <property type="evidence" value="ECO:0007669"/>
    <property type="project" value="UniProtKB-ARBA"/>
</dbReference>
<accession>A0A4R3Y575</accession>
<comment type="caution">
    <text evidence="8">The sequence shown here is derived from an EMBL/GenBank/DDBJ whole genome shotgun (WGS) entry which is preliminary data.</text>
</comment>
<keyword evidence="2 6" id="KW-0500">Molybdenum</keyword>
<reference evidence="8 9" key="1">
    <citation type="submission" date="2019-03" db="EMBL/GenBank/DDBJ databases">
        <title>Genomic Encyclopedia of Type Strains, Phase IV (KMG-IV): sequencing the most valuable type-strain genomes for metagenomic binning, comparative biology and taxonomic classification.</title>
        <authorList>
            <person name="Goeker M."/>
        </authorList>
    </citation>
    <scope>NUCLEOTIDE SEQUENCE [LARGE SCALE GENOMIC DNA]</scope>
    <source>
        <strain evidence="8 9">DSM 100309</strain>
    </source>
</reference>
<proteinExistence type="inferred from homology"/>
<dbReference type="CDD" id="cd13539">
    <property type="entry name" value="PBP2_AvModA"/>
    <property type="match status" value="1"/>
</dbReference>
<dbReference type="Proteomes" id="UP000295367">
    <property type="component" value="Unassembled WGS sequence"/>
</dbReference>
<dbReference type="AlphaFoldDB" id="A0A4R3Y575"/>
<dbReference type="PIRSF" id="PIRSF004846">
    <property type="entry name" value="ModA"/>
    <property type="match status" value="1"/>
</dbReference>
<dbReference type="FunFam" id="3.40.190.10:FF:000035">
    <property type="entry name" value="Molybdate ABC transporter substrate-binding protein"/>
    <property type="match status" value="1"/>
</dbReference>
<dbReference type="GO" id="GO:0046872">
    <property type="term" value="F:metal ion binding"/>
    <property type="evidence" value="ECO:0007669"/>
    <property type="project" value="UniProtKB-KW"/>
</dbReference>
<feature type="binding site" evidence="6">
    <location>
        <position position="171"/>
    </location>
    <ligand>
        <name>molybdate</name>
        <dbReference type="ChEBI" id="CHEBI:36264"/>
    </ligand>
</feature>
<dbReference type="GO" id="GO:0015689">
    <property type="term" value="P:molybdate ion transport"/>
    <property type="evidence" value="ECO:0007669"/>
    <property type="project" value="InterPro"/>
</dbReference>
<name>A0A4R3Y575_9PROT</name>
<keyword evidence="3 6" id="KW-0479">Metal-binding</keyword>
<keyword evidence="9" id="KW-1185">Reference proteome</keyword>
<feature type="chain" id="PRO_5020529214" evidence="7">
    <location>
        <begin position="27"/>
        <end position="253"/>
    </location>
</feature>
<evidence type="ECO:0000256" key="3">
    <source>
        <dbReference type="ARBA" id="ARBA00022723"/>
    </source>
</evidence>
<evidence type="ECO:0000313" key="8">
    <source>
        <dbReference type="EMBL" id="TCV86732.1"/>
    </source>
</evidence>
<dbReference type="Pfam" id="PF13531">
    <property type="entry name" value="SBP_bac_11"/>
    <property type="match status" value="1"/>
</dbReference>
<dbReference type="EMBL" id="SMCO01000006">
    <property type="protein sequence ID" value="TCV86732.1"/>
    <property type="molecule type" value="Genomic_DNA"/>
</dbReference>
<feature type="signal peptide" evidence="7">
    <location>
        <begin position="1"/>
        <end position="26"/>
    </location>
</feature>
<comment type="subunit">
    <text evidence="5">The complex is composed of two ATP-binding proteins (ModC), two transmembrane proteins (ModB) and a solute-binding protein (ModA).</text>
</comment>
<dbReference type="Gene3D" id="3.40.190.10">
    <property type="entry name" value="Periplasmic binding protein-like II"/>
    <property type="match status" value="2"/>
</dbReference>
<dbReference type="InterPro" id="IPR044084">
    <property type="entry name" value="AvModA-like_subst-bd"/>
</dbReference>
<evidence type="ECO:0000256" key="7">
    <source>
        <dbReference type="SAM" id="SignalP"/>
    </source>
</evidence>
<sequence>MIYIKQGLRKFFAGFALSVFFASAQAGEVNVAVAANFATTLEKLTKIFEAESGHKVLISSGSTGKLYAQIKLGAPFDVMLAADSERPQRMEAENLAVAGSRFTYATGRLVLWSVQPDKVDKEGRVLSQDTYRHLAIGNPKTAPYGTAARQVLEKMGLWEKIQPRLVQGEDIGQAFQFVVTGNAELGFVSLAQVKSAESKYPGSYWLVPDTFYQPITQQAVLLDRGRNNDAAIAFLGFLKGKPAQAVIESFGYK</sequence>
<keyword evidence="4 7" id="KW-0732">Signal</keyword>
<dbReference type="InterPro" id="IPR005950">
    <property type="entry name" value="ModA"/>
</dbReference>
<gene>
    <name evidence="8" type="ORF">EDC63_10693</name>
</gene>
<evidence type="ECO:0000256" key="6">
    <source>
        <dbReference type="PIRSR" id="PIRSR004846-1"/>
    </source>
</evidence>
<feature type="binding site" evidence="6">
    <location>
        <position position="63"/>
    </location>
    <ligand>
        <name>molybdate</name>
        <dbReference type="ChEBI" id="CHEBI:36264"/>
    </ligand>
</feature>
<dbReference type="InterPro" id="IPR050682">
    <property type="entry name" value="ModA/WtpA"/>
</dbReference>
<evidence type="ECO:0000313" key="9">
    <source>
        <dbReference type="Proteomes" id="UP000295367"/>
    </source>
</evidence>
<dbReference type="PANTHER" id="PTHR30632">
    <property type="entry name" value="MOLYBDATE-BINDING PERIPLASMIC PROTEIN"/>
    <property type="match status" value="1"/>
</dbReference>
<dbReference type="SUPFAM" id="SSF53850">
    <property type="entry name" value="Periplasmic binding protein-like II"/>
    <property type="match status" value="1"/>
</dbReference>
<comment type="similarity">
    <text evidence="1">Belongs to the bacterial solute-binding protein ModA family.</text>
</comment>
<protein>
    <submittedName>
        <fullName evidence="8">Molybdate transport system substrate-binding protein</fullName>
    </submittedName>
</protein>
<dbReference type="GO" id="GO:0030973">
    <property type="term" value="F:molybdate ion binding"/>
    <property type="evidence" value="ECO:0007669"/>
    <property type="project" value="InterPro"/>
</dbReference>
<evidence type="ECO:0000256" key="1">
    <source>
        <dbReference type="ARBA" id="ARBA00009175"/>
    </source>
</evidence>